<dbReference type="Gene3D" id="3.40.50.620">
    <property type="entry name" value="HUPs"/>
    <property type="match status" value="1"/>
</dbReference>
<protein>
    <recommendedName>
        <fullName evidence="3">asparagine synthase (glutamine-hydrolyzing)</fullName>
        <ecNumber evidence="3">6.3.5.4</ecNumber>
    </recommendedName>
</protein>
<evidence type="ECO:0000259" key="12">
    <source>
        <dbReference type="PROSITE" id="PS51278"/>
    </source>
</evidence>
<evidence type="ECO:0000313" key="13">
    <source>
        <dbReference type="EMBL" id="QDY80035.1"/>
    </source>
</evidence>
<dbReference type="InterPro" id="IPR017932">
    <property type="entry name" value="GATase_2_dom"/>
</dbReference>
<dbReference type="SUPFAM" id="SSF56235">
    <property type="entry name" value="N-terminal nucleophile aminohydrolases (Ntn hydrolases)"/>
    <property type="match status" value="1"/>
</dbReference>
<feature type="site" description="Important for beta-aspartyl-AMP intermediate formation" evidence="11">
    <location>
        <position position="380"/>
    </location>
</feature>
<dbReference type="EMBL" id="CP042266">
    <property type="protein sequence ID" value="QDY80035.1"/>
    <property type="molecule type" value="Genomic_DNA"/>
</dbReference>
<evidence type="ECO:0000256" key="10">
    <source>
        <dbReference type="PIRSR" id="PIRSR001589-2"/>
    </source>
</evidence>
<reference evidence="13 14" key="1">
    <citation type="submission" date="2019-07" db="EMBL/GenBank/DDBJ databases">
        <authorList>
            <person name="Zhu P."/>
        </authorList>
    </citation>
    <scope>NUCLEOTIDE SEQUENCE [LARGE SCALE GENOMIC DNA]</scope>
    <source>
        <strain evidence="13 14">SSL-25</strain>
    </source>
</reference>
<proteinExistence type="inferred from homology"/>
<dbReference type="PANTHER" id="PTHR43284:SF1">
    <property type="entry name" value="ASPARAGINE SYNTHETASE"/>
    <property type="match status" value="1"/>
</dbReference>
<feature type="binding site" evidence="10">
    <location>
        <position position="105"/>
    </location>
    <ligand>
        <name>L-glutamine</name>
        <dbReference type="ChEBI" id="CHEBI:58359"/>
    </ligand>
</feature>
<dbReference type="GO" id="GO:0005524">
    <property type="term" value="F:ATP binding"/>
    <property type="evidence" value="ECO:0007669"/>
    <property type="project" value="UniProtKB-KW"/>
</dbReference>
<keyword evidence="14" id="KW-1185">Reference proteome</keyword>
<keyword evidence="5 10" id="KW-0067">ATP-binding</keyword>
<evidence type="ECO:0000256" key="2">
    <source>
        <dbReference type="ARBA" id="ARBA00005752"/>
    </source>
</evidence>
<dbReference type="InterPro" id="IPR029055">
    <property type="entry name" value="Ntn_hydrolases_N"/>
</dbReference>
<keyword evidence="13" id="KW-0436">Ligase</keyword>
<dbReference type="SUPFAM" id="SSF52402">
    <property type="entry name" value="Adenine nucleotide alpha hydrolases-like"/>
    <property type="match status" value="1"/>
</dbReference>
<dbReference type="CDD" id="cd00712">
    <property type="entry name" value="AsnB"/>
    <property type="match status" value="1"/>
</dbReference>
<dbReference type="CDD" id="cd01991">
    <property type="entry name" value="Asn_synthase_B_C"/>
    <property type="match status" value="1"/>
</dbReference>
<dbReference type="PANTHER" id="PTHR43284">
    <property type="entry name" value="ASPARAGINE SYNTHETASE (GLUTAMINE-HYDROLYZING)"/>
    <property type="match status" value="1"/>
</dbReference>
<dbReference type="KEGG" id="sqz:FQU76_29840"/>
<keyword evidence="6 9" id="KW-0061">Asparagine biosynthesis</keyword>
<name>A0A5B8JE55_9ACTN</name>
<comment type="catalytic activity">
    <reaction evidence="8">
        <text>L-aspartate + L-glutamine + ATP + H2O = L-asparagine + L-glutamate + AMP + diphosphate + H(+)</text>
        <dbReference type="Rhea" id="RHEA:12228"/>
        <dbReference type="ChEBI" id="CHEBI:15377"/>
        <dbReference type="ChEBI" id="CHEBI:15378"/>
        <dbReference type="ChEBI" id="CHEBI:29985"/>
        <dbReference type="ChEBI" id="CHEBI:29991"/>
        <dbReference type="ChEBI" id="CHEBI:30616"/>
        <dbReference type="ChEBI" id="CHEBI:33019"/>
        <dbReference type="ChEBI" id="CHEBI:58048"/>
        <dbReference type="ChEBI" id="CHEBI:58359"/>
        <dbReference type="ChEBI" id="CHEBI:456215"/>
        <dbReference type="EC" id="6.3.5.4"/>
    </reaction>
</comment>
<feature type="binding site" evidence="10">
    <location>
        <position position="264"/>
    </location>
    <ligand>
        <name>ATP</name>
        <dbReference type="ChEBI" id="CHEBI:30616"/>
    </ligand>
</feature>
<dbReference type="GO" id="GO:0005829">
    <property type="term" value="C:cytosol"/>
    <property type="evidence" value="ECO:0007669"/>
    <property type="project" value="TreeGrafter"/>
</dbReference>
<feature type="active site" description="For GATase activity" evidence="9">
    <location>
        <position position="2"/>
    </location>
</feature>
<dbReference type="Pfam" id="PF00733">
    <property type="entry name" value="Asn_synthase"/>
    <property type="match status" value="1"/>
</dbReference>
<evidence type="ECO:0000256" key="5">
    <source>
        <dbReference type="ARBA" id="ARBA00022840"/>
    </source>
</evidence>
<dbReference type="PROSITE" id="PS51278">
    <property type="entry name" value="GATASE_TYPE_2"/>
    <property type="match status" value="1"/>
</dbReference>
<dbReference type="PIRSF" id="PIRSF001589">
    <property type="entry name" value="Asn_synthetase_glu-h"/>
    <property type="match status" value="1"/>
</dbReference>
<dbReference type="AlphaFoldDB" id="A0A5B8JE55"/>
<keyword evidence="7 9" id="KW-0315">Glutamine amidotransferase</keyword>
<organism evidence="13 14">
    <name type="scientific">Streptomyces qinzhouensis</name>
    <dbReference type="NCBI Taxonomy" id="2599401"/>
    <lineage>
        <taxon>Bacteria</taxon>
        <taxon>Bacillati</taxon>
        <taxon>Actinomycetota</taxon>
        <taxon>Actinomycetes</taxon>
        <taxon>Kitasatosporales</taxon>
        <taxon>Streptomycetaceae</taxon>
        <taxon>Streptomyces</taxon>
    </lineage>
</organism>
<dbReference type="InterPro" id="IPR033738">
    <property type="entry name" value="AsnB_N"/>
</dbReference>
<evidence type="ECO:0000313" key="14">
    <source>
        <dbReference type="Proteomes" id="UP000320580"/>
    </source>
</evidence>
<gene>
    <name evidence="13" type="primary">asnB</name>
    <name evidence="13" type="ORF">FQU76_29840</name>
</gene>
<evidence type="ECO:0000256" key="11">
    <source>
        <dbReference type="PIRSR" id="PIRSR001589-3"/>
    </source>
</evidence>
<dbReference type="NCBIfam" id="TIGR01536">
    <property type="entry name" value="asn_synth_AEB"/>
    <property type="match status" value="1"/>
</dbReference>
<dbReference type="RefSeq" id="WP_146483432.1">
    <property type="nucleotide sequence ID" value="NZ_CP042266.1"/>
</dbReference>
<accession>A0A5B8JE55</accession>
<comment type="similarity">
    <text evidence="2">Belongs to the asparagine synthetase family.</text>
</comment>
<evidence type="ECO:0000256" key="7">
    <source>
        <dbReference type="ARBA" id="ARBA00022962"/>
    </source>
</evidence>
<feature type="binding site" evidence="10">
    <location>
        <position position="292"/>
    </location>
    <ligand>
        <name>ATP</name>
        <dbReference type="ChEBI" id="CHEBI:30616"/>
    </ligand>
</feature>
<evidence type="ECO:0000256" key="6">
    <source>
        <dbReference type="ARBA" id="ARBA00022888"/>
    </source>
</evidence>
<evidence type="ECO:0000256" key="9">
    <source>
        <dbReference type="PIRSR" id="PIRSR001589-1"/>
    </source>
</evidence>
<dbReference type="InterPro" id="IPR001962">
    <property type="entry name" value="Asn_synthase"/>
</dbReference>
<dbReference type="GO" id="GO:0006529">
    <property type="term" value="P:asparagine biosynthetic process"/>
    <property type="evidence" value="ECO:0007669"/>
    <property type="project" value="UniProtKB-KW"/>
</dbReference>
<dbReference type="Pfam" id="PF13537">
    <property type="entry name" value="GATase_7"/>
    <property type="match status" value="1"/>
</dbReference>
<dbReference type="InterPro" id="IPR006426">
    <property type="entry name" value="Asn_synth_AEB"/>
</dbReference>
<dbReference type="GO" id="GO:0004066">
    <property type="term" value="F:asparagine synthase (glutamine-hydrolyzing) activity"/>
    <property type="evidence" value="ECO:0007669"/>
    <property type="project" value="UniProtKB-EC"/>
</dbReference>
<dbReference type="EC" id="6.3.5.4" evidence="3"/>
<dbReference type="InterPro" id="IPR051786">
    <property type="entry name" value="ASN_synthetase/amidase"/>
</dbReference>
<evidence type="ECO:0000256" key="8">
    <source>
        <dbReference type="ARBA" id="ARBA00048741"/>
    </source>
</evidence>
<dbReference type="Gene3D" id="3.60.20.10">
    <property type="entry name" value="Glutamine Phosphoribosylpyrophosphate, subunit 1, domain 1"/>
    <property type="match status" value="1"/>
</dbReference>
<evidence type="ECO:0000256" key="4">
    <source>
        <dbReference type="ARBA" id="ARBA00022741"/>
    </source>
</evidence>
<evidence type="ECO:0000256" key="3">
    <source>
        <dbReference type="ARBA" id="ARBA00012737"/>
    </source>
</evidence>
<keyword evidence="9" id="KW-0028">Amino-acid biosynthesis</keyword>
<dbReference type="InterPro" id="IPR014729">
    <property type="entry name" value="Rossmann-like_a/b/a_fold"/>
</dbReference>
<feature type="binding site" evidence="10">
    <location>
        <begin position="378"/>
        <end position="379"/>
    </location>
    <ligand>
        <name>ATP</name>
        <dbReference type="ChEBI" id="CHEBI:30616"/>
    </ligand>
</feature>
<feature type="domain" description="Glutamine amidotransferase type-2" evidence="12">
    <location>
        <begin position="2"/>
        <end position="217"/>
    </location>
</feature>
<sequence>MCGITGWVDYDRDLTAGEARAALAAMTATMACRGPDAEGDWVSRHAALGHRRLAVIDLPGGRQPMTVVESGRTLAALTFSGEIYNYRELRRELESLGHTFRTSGDTEVVLRAYLAWGDLFPTRLNGMYALAVWNPDAQELLLVRDRCGIKPLYYARTDQGVLFGSEPKALLAHPAIEPRVTVDGFRELLGLVKTPGHAVYDGMREVRPGHLIKVTKRGATEERYWALRAKEHTDGLDDTISTVRSLLEQAVTAQLAADVPLCSLLSGGLDSSAITALAARQRRHSKLRSFAIDFAHQERDFAADPVHLDADRPYARALAAHAGTDHTDVTLITSGMTDRRIRREALRARDLPAGLGDFDVSAALLFKAVREHSTVALSGEGADELFGGYFWCHDPQAVAADTFPWHAAIDLYTKGGFGDAPMSTRLLDPGLVAELDLPRYRDDRYRDALAEVPRTEPADRHERRMREITYLHLTRFLPMLLDRKDRMSMATGLEVRVPFCDHRLAQYVFNIPWAMQTFDGREKSVLRAAVRDLLPEVVLNRPKNPYPTVQDPEYGSALRAGLTEIAHDPAAPVRDLLDPAAVGQALSADTDPKDVRYATELVLDLNTWLSDYRVRTAL</sequence>
<keyword evidence="4 10" id="KW-0547">Nucleotide-binding</keyword>
<evidence type="ECO:0000256" key="1">
    <source>
        <dbReference type="ARBA" id="ARBA00005187"/>
    </source>
</evidence>
<dbReference type="OrthoDB" id="9763290at2"/>
<comment type="pathway">
    <text evidence="1">Amino-acid biosynthesis; L-asparagine biosynthesis; L-asparagine from L-aspartate (L-Gln route): step 1/1.</text>
</comment>
<dbReference type="Proteomes" id="UP000320580">
    <property type="component" value="Chromosome"/>
</dbReference>